<dbReference type="Proteomes" id="UP000199413">
    <property type="component" value="Unassembled WGS sequence"/>
</dbReference>
<evidence type="ECO:0000256" key="1">
    <source>
        <dbReference type="SAM" id="MobiDB-lite"/>
    </source>
</evidence>
<gene>
    <name evidence="2" type="ORF">GA0070624_6721</name>
</gene>
<keyword evidence="3" id="KW-1185">Reference proteome</keyword>
<sequence length="191" mass="21006">MPYVRPQPMTSGGAAQRQGQHAQARLPAPRARNRLAGQPVLILATVAAQWTGSDAWVFSSIEGTGPDDGYTLAQIITKADGINHDILTEAEFTRAVPRLVAAGLIGADAEADRYWHTEAGRALHQRWMKRGGLFSWMDVIPPALSRLGEPRDAAWSLPAGTFERAVQNHHQWGEAILKRRHARRRDPGGRP</sequence>
<protein>
    <submittedName>
        <fullName evidence="2">Uncharacterized protein</fullName>
    </submittedName>
</protein>
<proteinExistence type="predicted"/>
<reference evidence="3" key="1">
    <citation type="submission" date="2016-06" db="EMBL/GenBank/DDBJ databases">
        <authorList>
            <person name="Varghese N."/>
            <person name="Submissions Spin"/>
        </authorList>
    </citation>
    <scope>NUCLEOTIDE SEQUENCE [LARGE SCALE GENOMIC DNA]</scope>
    <source>
        <strain evidence="3">DSM 45431</strain>
    </source>
</reference>
<evidence type="ECO:0000313" key="3">
    <source>
        <dbReference type="Proteomes" id="UP000199413"/>
    </source>
</evidence>
<dbReference type="EMBL" id="FMHV01000002">
    <property type="protein sequence ID" value="SCL39878.1"/>
    <property type="molecule type" value="Genomic_DNA"/>
</dbReference>
<dbReference type="AlphaFoldDB" id="A0A1C6TDP3"/>
<name>A0A1C6TDP3_9ACTN</name>
<evidence type="ECO:0000313" key="2">
    <source>
        <dbReference type="EMBL" id="SCL39878.1"/>
    </source>
</evidence>
<feature type="compositionally biased region" description="Low complexity" evidence="1">
    <location>
        <begin position="12"/>
        <end position="26"/>
    </location>
</feature>
<feature type="region of interest" description="Disordered" evidence="1">
    <location>
        <begin position="1"/>
        <end position="26"/>
    </location>
</feature>
<dbReference type="STRING" id="568872.GA0070624_6721"/>
<organism evidence="2 3">
    <name type="scientific">Micromonospora rhizosphaerae</name>
    <dbReference type="NCBI Taxonomy" id="568872"/>
    <lineage>
        <taxon>Bacteria</taxon>
        <taxon>Bacillati</taxon>
        <taxon>Actinomycetota</taxon>
        <taxon>Actinomycetes</taxon>
        <taxon>Micromonosporales</taxon>
        <taxon>Micromonosporaceae</taxon>
        <taxon>Micromonospora</taxon>
    </lineage>
</organism>
<accession>A0A1C6TDP3</accession>